<dbReference type="KEGG" id="hpel:HZS54_18485"/>
<proteinExistence type="predicted"/>
<organism evidence="2 3">
    <name type="scientific">Halosimplex pelagicum</name>
    <dbReference type="NCBI Taxonomy" id="869886"/>
    <lineage>
        <taxon>Archaea</taxon>
        <taxon>Methanobacteriati</taxon>
        <taxon>Methanobacteriota</taxon>
        <taxon>Stenosarchaea group</taxon>
        <taxon>Halobacteria</taxon>
        <taxon>Halobacteriales</taxon>
        <taxon>Haloarculaceae</taxon>
        <taxon>Halosimplex</taxon>
    </lineage>
</organism>
<reference evidence="2 3" key="1">
    <citation type="submission" date="2020-07" db="EMBL/GenBank/DDBJ databases">
        <title>Halosimplex litoreum sp. nov. and Halosimplex rubrum sp. nov., isolated from different salt environments.</title>
        <authorList>
            <person name="Cui H."/>
        </authorList>
    </citation>
    <scope>NUCLEOTIDE SEQUENCE [LARGE SCALE GENOMIC DNA]</scope>
    <source>
        <strain evidence="2 3">R2</strain>
    </source>
</reference>
<feature type="transmembrane region" description="Helical" evidence="1">
    <location>
        <begin position="153"/>
        <end position="174"/>
    </location>
</feature>
<name>A0A7D5TI51_9EURY</name>
<dbReference type="RefSeq" id="WP_179918541.1">
    <property type="nucleotide sequence ID" value="NZ_CP058909.1"/>
</dbReference>
<evidence type="ECO:0000313" key="3">
    <source>
        <dbReference type="Proteomes" id="UP000509346"/>
    </source>
</evidence>
<dbReference type="Proteomes" id="UP000509346">
    <property type="component" value="Chromosome"/>
</dbReference>
<feature type="transmembrane region" description="Helical" evidence="1">
    <location>
        <begin position="181"/>
        <end position="202"/>
    </location>
</feature>
<accession>A0A7D5TI51</accession>
<gene>
    <name evidence="2" type="ORF">HZS54_18485</name>
</gene>
<feature type="transmembrane region" description="Helical" evidence="1">
    <location>
        <begin position="35"/>
        <end position="53"/>
    </location>
</feature>
<keyword evidence="1" id="KW-0812">Transmembrane</keyword>
<protein>
    <recommendedName>
        <fullName evidence="4">ZIP family metal transporter</fullName>
    </recommendedName>
</protein>
<feature type="transmembrane region" description="Helical" evidence="1">
    <location>
        <begin position="65"/>
        <end position="83"/>
    </location>
</feature>
<feature type="transmembrane region" description="Helical" evidence="1">
    <location>
        <begin position="208"/>
        <end position="227"/>
    </location>
</feature>
<keyword evidence="1" id="KW-1133">Transmembrane helix</keyword>
<evidence type="ECO:0008006" key="4">
    <source>
        <dbReference type="Google" id="ProtNLM"/>
    </source>
</evidence>
<dbReference type="GeneID" id="56084620"/>
<keyword evidence="1" id="KW-0472">Membrane</keyword>
<dbReference type="EMBL" id="CP058909">
    <property type="protein sequence ID" value="QLH83496.1"/>
    <property type="molecule type" value="Genomic_DNA"/>
</dbReference>
<evidence type="ECO:0000256" key="1">
    <source>
        <dbReference type="SAM" id="Phobius"/>
    </source>
</evidence>
<dbReference type="AlphaFoldDB" id="A0A7D5TI51"/>
<keyword evidence="3" id="KW-1185">Reference proteome</keyword>
<evidence type="ECO:0000313" key="2">
    <source>
        <dbReference type="EMBL" id="QLH83496.1"/>
    </source>
</evidence>
<dbReference type="OrthoDB" id="307354at2157"/>
<sequence length="228" mass="22390">MVLQALLFGIGTALPLVAGAAVGIYRPPPGRWVGALLAFASGSLLTGLAFELFEPAFRTAGPVRTALALFAGTGLYVAVKYRVGTGGADGRALLAAVVFDGLAENVTLGVALVGGPAGEPLAILVGVAANNLPEAIAGADEMSESGRSPVRTLVLWTATAGGLAGAVVVGYVAFAGVGETILALVRATGGGAVLASLAVEIMPDAYDSGGPSVAFATAAGLLVTFVLV</sequence>